<keyword evidence="9" id="KW-0624">Polysaccharide degradation</keyword>
<keyword evidence="5" id="KW-0186">Copper</keyword>
<keyword evidence="3" id="KW-0136">Cellulose degradation</keyword>
<evidence type="ECO:0000313" key="17">
    <source>
        <dbReference type="Proteomes" id="UP000219338"/>
    </source>
</evidence>
<dbReference type="Gene3D" id="2.70.50.70">
    <property type="match status" value="1"/>
</dbReference>
<evidence type="ECO:0000313" key="16">
    <source>
        <dbReference type="EMBL" id="SJL12410.1"/>
    </source>
</evidence>
<keyword evidence="17" id="KW-1185">Reference proteome</keyword>
<dbReference type="Pfam" id="PF03443">
    <property type="entry name" value="AA9"/>
    <property type="match status" value="1"/>
</dbReference>
<feature type="region of interest" description="Disordered" evidence="13">
    <location>
        <begin position="416"/>
        <end position="448"/>
    </location>
</feature>
<dbReference type="GO" id="GO:0030245">
    <property type="term" value="P:cellulose catabolic process"/>
    <property type="evidence" value="ECO:0007669"/>
    <property type="project" value="UniProtKB-KW"/>
</dbReference>
<dbReference type="PANTHER" id="PTHR33353:SF6">
    <property type="entry name" value="ENDOGLUCANASE IV"/>
    <property type="match status" value="1"/>
</dbReference>
<evidence type="ECO:0000256" key="5">
    <source>
        <dbReference type="ARBA" id="ARBA00023008"/>
    </source>
</evidence>
<dbReference type="InterPro" id="IPR005103">
    <property type="entry name" value="AA9_LPMO"/>
</dbReference>
<dbReference type="CDD" id="cd21175">
    <property type="entry name" value="LPMO_AA9"/>
    <property type="match status" value="1"/>
</dbReference>
<name>A0A284RUJ2_ARMOS</name>
<comment type="similarity">
    <text evidence="10">Belongs to the polysaccharide monooxygenase AA9 family.</text>
</comment>
<sequence length="448" mass="46668">MPYLSFLRSNAALVVALSLLTSVRAHGYVETFVYGGTNYTGYLPYNDPYMNPVPDRIERVIPGNGPIEDVTSEDIRCNTGGTAPAALYATAEAGSDVEMHWTTWPTSHAGPVITYLAQVPDGSNITSWEPSTGAVWFKVDEAGYEDGKWAATDIMVTEQNNVWYWTIPSGLQAGQYLVRHEIIALHSAGTYPGAQFYPGCSQIEVTGSGSAFPDSSYLVSFPGAYAGTDPGITFNMYTTFDNYTIPGPALWTGGSGAASSTAASRASSTAASSASSTAASGATSAAVSGTTSATGSVSASSTSVPASSLASTSVSSQAAVATSASSSSAIASTTSVSSSTVAQVTATSTTKSSSAAQSTSTGTNDANQCMNTYNSCIAASQPNPDWDGCSSTKDSCLANATYQRRRSFSSARIPNKRDNLKRRHSASKRNTRAQKSRMSSTFLEVMID</sequence>
<evidence type="ECO:0000256" key="9">
    <source>
        <dbReference type="ARBA" id="ARBA00023326"/>
    </source>
</evidence>
<accession>A0A284RUJ2</accession>
<dbReference type="EMBL" id="FUEG01000017">
    <property type="protein sequence ID" value="SJL12410.1"/>
    <property type="molecule type" value="Genomic_DNA"/>
</dbReference>
<evidence type="ECO:0000256" key="11">
    <source>
        <dbReference type="ARBA" id="ARBA00045077"/>
    </source>
</evidence>
<dbReference type="EC" id="1.14.99.56" evidence="12"/>
<keyword evidence="4" id="KW-0560">Oxidoreductase</keyword>
<evidence type="ECO:0000256" key="13">
    <source>
        <dbReference type="SAM" id="MobiDB-lite"/>
    </source>
</evidence>
<comment type="catalytic activity">
    <reaction evidence="11">
        <text>[(1-&gt;4)-beta-D-glucosyl]n+m + reduced acceptor + O2 = 4-dehydro-beta-D-glucosyl-[(1-&gt;4)-beta-D-glucosyl]n-1 + [(1-&gt;4)-beta-D-glucosyl]m + acceptor + H2O.</text>
        <dbReference type="EC" id="1.14.99.56"/>
    </reaction>
</comment>
<reference evidence="17" key="1">
    <citation type="journal article" date="2017" name="Nat. Ecol. Evol.">
        <title>Genome expansion and lineage-specific genetic innovations in the forest pathogenic fungi Armillaria.</title>
        <authorList>
            <person name="Sipos G."/>
            <person name="Prasanna A.N."/>
            <person name="Walter M.C."/>
            <person name="O'Connor E."/>
            <person name="Balint B."/>
            <person name="Krizsan K."/>
            <person name="Kiss B."/>
            <person name="Hess J."/>
            <person name="Varga T."/>
            <person name="Slot J."/>
            <person name="Riley R."/>
            <person name="Boka B."/>
            <person name="Rigling D."/>
            <person name="Barry K."/>
            <person name="Lee J."/>
            <person name="Mihaltcheva S."/>
            <person name="LaButti K."/>
            <person name="Lipzen A."/>
            <person name="Waldron R."/>
            <person name="Moloney N.M."/>
            <person name="Sperisen C."/>
            <person name="Kredics L."/>
            <person name="Vagvoelgyi C."/>
            <person name="Patrignani A."/>
            <person name="Fitzpatrick D."/>
            <person name="Nagy I."/>
            <person name="Doyle S."/>
            <person name="Anderson J.B."/>
            <person name="Grigoriev I.V."/>
            <person name="Gueldener U."/>
            <person name="Muensterkoetter M."/>
            <person name="Nagy L.G."/>
        </authorList>
    </citation>
    <scope>NUCLEOTIDE SEQUENCE [LARGE SCALE GENOMIC DNA]</scope>
    <source>
        <strain evidence="17">C18/9</strain>
    </source>
</reference>
<dbReference type="OrthoDB" id="4849160at2759"/>
<proteinExistence type="inferred from homology"/>
<dbReference type="GO" id="GO:0046872">
    <property type="term" value="F:metal ion binding"/>
    <property type="evidence" value="ECO:0007669"/>
    <property type="project" value="UniProtKB-KW"/>
</dbReference>
<evidence type="ECO:0000256" key="6">
    <source>
        <dbReference type="ARBA" id="ARBA00023033"/>
    </source>
</evidence>
<keyword evidence="2" id="KW-0479">Metal-binding</keyword>
<evidence type="ECO:0000256" key="7">
    <source>
        <dbReference type="ARBA" id="ARBA00023157"/>
    </source>
</evidence>
<keyword evidence="8" id="KW-0119">Carbohydrate metabolism</keyword>
<evidence type="ECO:0000256" key="1">
    <source>
        <dbReference type="ARBA" id="ARBA00001973"/>
    </source>
</evidence>
<evidence type="ECO:0000256" key="8">
    <source>
        <dbReference type="ARBA" id="ARBA00023277"/>
    </source>
</evidence>
<dbReference type="InterPro" id="IPR049892">
    <property type="entry name" value="AA9"/>
</dbReference>
<feature type="chain" id="PRO_5012131282" description="lytic cellulose monooxygenase (C4-dehydrogenating)" evidence="14">
    <location>
        <begin position="26"/>
        <end position="448"/>
    </location>
</feature>
<evidence type="ECO:0000256" key="3">
    <source>
        <dbReference type="ARBA" id="ARBA00023001"/>
    </source>
</evidence>
<gene>
    <name evidence="16" type="ORF">ARMOST_15837</name>
</gene>
<evidence type="ECO:0000256" key="10">
    <source>
        <dbReference type="ARBA" id="ARBA00044502"/>
    </source>
</evidence>
<feature type="domain" description="Auxiliary Activity family 9 catalytic" evidence="15">
    <location>
        <begin position="26"/>
        <end position="240"/>
    </location>
</feature>
<keyword evidence="14" id="KW-0732">Signal</keyword>
<keyword evidence="6" id="KW-0503">Monooxygenase</keyword>
<dbReference type="AlphaFoldDB" id="A0A284RUJ2"/>
<evidence type="ECO:0000259" key="15">
    <source>
        <dbReference type="Pfam" id="PF03443"/>
    </source>
</evidence>
<dbReference type="Proteomes" id="UP000219338">
    <property type="component" value="Unassembled WGS sequence"/>
</dbReference>
<feature type="compositionally biased region" description="Basic residues" evidence="13">
    <location>
        <begin position="419"/>
        <end position="435"/>
    </location>
</feature>
<organism evidence="16 17">
    <name type="scientific">Armillaria ostoyae</name>
    <name type="common">Armillaria root rot fungus</name>
    <dbReference type="NCBI Taxonomy" id="47428"/>
    <lineage>
        <taxon>Eukaryota</taxon>
        <taxon>Fungi</taxon>
        <taxon>Dikarya</taxon>
        <taxon>Basidiomycota</taxon>
        <taxon>Agaricomycotina</taxon>
        <taxon>Agaricomycetes</taxon>
        <taxon>Agaricomycetidae</taxon>
        <taxon>Agaricales</taxon>
        <taxon>Marasmiineae</taxon>
        <taxon>Physalacriaceae</taxon>
        <taxon>Armillaria</taxon>
    </lineage>
</organism>
<keyword evidence="7" id="KW-1015">Disulfide bond</keyword>
<evidence type="ECO:0000256" key="4">
    <source>
        <dbReference type="ARBA" id="ARBA00023002"/>
    </source>
</evidence>
<evidence type="ECO:0000256" key="12">
    <source>
        <dbReference type="ARBA" id="ARBA00047174"/>
    </source>
</evidence>
<feature type="signal peptide" evidence="14">
    <location>
        <begin position="1"/>
        <end position="25"/>
    </location>
</feature>
<dbReference type="STRING" id="47428.A0A284RUJ2"/>
<protein>
    <recommendedName>
        <fullName evidence="12">lytic cellulose monooxygenase (C4-dehydrogenating)</fullName>
        <ecNumber evidence="12">1.14.99.56</ecNumber>
    </recommendedName>
</protein>
<evidence type="ECO:0000256" key="14">
    <source>
        <dbReference type="SAM" id="SignalP"/>
    </source>
</evidence>
<dbReference type="PANTHER" id="PTHR33353">
    <property type="entry name" value="PUTATIVE (AFU_ORTHOLOGUE AFUA_1G12560)-RELATED"/>
    <property type="match status" value="1"/>
</dbReference>
<comment type="cofactor">
    <cofactor evidence="1">
        <name>Cu(2+)</name>
        <dbReference type="ChEBI" id="CHEBI:29036"/>
    </cofactor>
</comment>
<dbReference type="OMA" id="WPADHQG"/>
<evidence type="ECO:0000256" key="2">
    <source>
        <dbReference type="ARBA" id="ARBA00022723"/>
    </source>
</evidence>
<dbReference type="GO" id="GO:0004497">
    <property type="term" value="F:monooxygenase activity"/>
    <property type="evidence" value="ECO:0007669"/>
    <property type="project" value="UniProtKB-KW"/>
</dbReference>